<gene>
    <name evidence="2" type="ORF">APB76_16550</name>
</gene>
<protein>
    <submittedName>
        <fullName evidence="2">Uncharacterized protein</fullName>
    </submittedName>
</protein>
<organism evidence="2 3">
    <name type="scientific">Vibrio bivalvicida</name>
    <dbReference type="NCBI Taxonomy" id="1276888"/>
    <lineage>
        <taxon>Bacteria</taxon>
        <taxon>Pseudomonadati</taxon>
        <taxon>Pseudomonadota</taxon>
        <taxon>Gammaproteobacteria</taxon>
        <taxon>Vibrionales</taxon>
        <taxon>Vibrionaceae</taxon>
        <taxon>Vibrio</taxon>
        <taxon>Vibrio oreintalis group</taxon>
    </lineage>
</organism>
<name>A0A177XX06_9VIBR</name>
<accession>A0A177XX06</accession>
<feature type="signal peptide" evidence="1">
    <location>
        <begin position="1"/>
        <end position="18"/>
    </location>
</feature>
<reference evidence="2 3" key="1">
    <citation type="journal article" date="2016" name="Syst. Appl. Microbiol.">
        <title>Vibrio bivalvicida sp. nov., a novel larval pathogen for bivalve molluscs reared in a hatchery.</title>
        <authorList>
            <person name="Dubert J."/>
            <person name="Romalde J.L."/>
            <person name="Prado S."/>
            <person name="Barja J.L."/>
        </authorList>
    </citation>
    <scope>NUCLEOTIDE SEQUENCE [LARGE SCALE GENOMIC DNA]</scope>
    <source>
        <strain evidence="2 3">605</strain>
    </source>
</reference>
<keyword evidence="1" id="KW-0732">Signal</keyword>
<evidence type="ECO:0000313" key="3">
    <source>
        <dbReference type="Proteomes" id="UP000078406"/>
    </source>
</evidence>
<sequence>MRSLLLGLALVASQPVQALDIFNIKSGDLCENTEGKRWVCHDNVDTYVTGQSRCMYNQNVEPCTWYGFEFEYKSYDEKTPLRCSLLSSYPMEFGNPKDLEGKSDTQNFEFMLESSEGVFFNPQYMLLPRYGEAVVVEHRVECKYNEETVFESLKRFHFPKI</sequence>
<comment type="caution">
    <text evidence="2">The sequence shown here is derived from an EMBL/GenBank/DDBJ whole genome shotgun (WGS) entry which is preliminary data.</text>
</comment>
<dbReference type="EMBL" id="LLEI02000050">
    <property type="protein sequence ID" value="OAJ93109.1"/>
    <property type="molecule type" value="Genomic_DNA"/>
</dbReference>
<proteinExistence type="predicted"/>
<dbReference type="AlphaFoldDB" id="A0A177XX06"/>
<dbReference type="Proteomes" id="UP000078406">
    <property type="component" value="Unassembled WGS sequence"/>
</dbReference>
<evidence type="ECO:0000256" key="1">
    <source>
        <dbReference type="SAM" id="SignalP"/>
    </source>
</evidence>
<evidence type="ECO:0000313" key="2">
    <source>
        <dbReference type="EMBL" id="OAJ93109.1"/>
    </source>
</evidence>
<feature type="chain" id="PRO_5008079228" evidence="1">
    <location>
        <begin position="19"/>
        <end position="161"/>
    </location>
</feature>
<dbReference type="RefSeq" id="WP_054962228.1">
    <property type="nucleotide sequence ID" value="NZ_LLEI02000050.1"/>
</dbReference>